<name>A0A645DU39_9ZZZZ</name>
<reference evidence="1" key="1">
    <citation type="submission" date="2019-08" db="EMBL/GenBank/DDBJ databases">
        <authorList>
            <person name="Kucharzyk K."/>
            <person name="Murdoch R.W."/>
            <person name="Higgins S."/>
            <person name="Loffler F."/>
        </authorList>
    </citation>
    <scope>NUCLEOTIDE SEQUENCE</scope>
</reference>
<dbReference type="EMBL" id="VSSQ01039769">
    <property type="protein sequence ID" value="MPM92887.1"/>
    <property type="molecule type" value="Genomic_DNA"/>
</dbReference>
<gene>
    <name evidence="1" type="ORF">SDC9_140023</name>
</gene>
<dbReference type="AlphaFoldDB" id="A0A645DU39"/>
<accession>A0A645DU39</accession>
<sequence>MSDSYNRMIISASLQQMYASDQTVLKRYLRENKGVAT</sequence>
<proteinExistence type="predicted"/>
<protein>
    <submittedName>
        <fullName evidence="1">Uncharacterized protein</fullName>
    </submittedName>
</protein>
<evidence type="ECO:0000313" key="1">
    <source>
        <dbReference type="EMBL" id="MPM92887.1"/>
    </source>
</evidence>
<organism evidence="1">
    <name type="scientific">bioreactor metagenome</name>
    <dbReference type="NCBI Taxonomy" id="1076179"/>
    <lineage>
        <taxon>unclassified sequences</taxon>
        <taxon>metagenomes</taxon>
        <taxon>ecological metagenomes</taxon>
    </lineage>
</organism>
<comment type="caution">
    <text evidence="1">The sequence shown here is derived from an EMBL/GenBank/DDBJ whole genome shotgun (WGS) entry which is preliminary data.</text>
</comment>